<feature type="region of interest" description="Disordered" evidence="1">
    <location>
        <begin position="1"/>
        <end position="34"/>
    </location>
</feature>
<evidence type="ECO:0000256" key="1">
    <source>
        <dbReference type="SAM" id="MobiDB-lite"/>
    </source>
</evidence>
<organism evidence="2">
    <name type="scientific">Arabidopsis thaliana</name>
    <name type="common">Mouse-ear cress</name>
    <dbReference type="NCBI Taxonomy" id="3702"/>
    <lineage>
        <taxon>Eukaryota</taxon>
        <taxon>Viridiplantae</taxon>
        <taxon>Streptophyta</taxon>
        <taxon>Embryophyta</taxon>
        <taxon>Tracheophyta</taxon>
        <taxon>Spermatophyta</taxon>
        <taxon>Magnoliopsida</taxon>
        <taxon>eudicotyledons</taxon>
        <taxon>Gunneridae</taxon>
        <taxon>Pentapetalae</taxon>
        <taxon>rosids</taxon>
        <taxon>malvids</taxon>
        <taxon>Brassicales</taxon>
        <taxon>Brassicaceae</taxon>
        <taxon>Camelineae</taxon>
        <taxon>Arabidopsis</taxon>
    </lineage>
</organism>
<evidence type="ECO:0000313" key="2">
    <source>
        <dbReference type="EMBL" id="AAR24156.1"/>
    </source>
</evidence>
<feature type="compositionally biased region" description="Basic residues" evidence="1">
    <location>
        <begin position="1"/>
        <end position="22"/>
    </location>
</feature>
<dbReference type="EMBL" id="BT015378">
    <property type="protein sequence ID" value="AAU05501.1"/>
    <property type="molecule type" value="mRNA"/>
</dbReference>
<sequence length="73" mass="8813">MRRSRKKLMARAFGGKRRRCKRSDRERESKNESSYHFGWNSCSGDLYLLSCLRLGQRLRNRCSNSYHRLIIFI</sequence>
<protein>
    <submittedName>
        <fullName evidence="2">At5g43580</fullName>
    </submittedName>
</protein>
<dbReference type="AlphaFoldDB" id="Q6IDQ5"/>
<feature type="compositionally biased region" description="Basic and acidic residues" evidence="1">
    <location>
        <begin position="23"/>
        <end position="33"/>
    </location>
</feature>
<accession>Q6IDQ5</accession>
<reference evidence="3" key="2">
    <citation type="submission" date="2004-08" db="EMBL/GenBank/DDBJ databases">
        <title>Arabidopsis ORF clones.</title>
        <authorList>
            <person name="Cheuk R."/>
            <person name="Chen H."/>
            <person name="Kim C.J."/>
            <person name="Shinn P."/>
            <person name="Ecker J.R."/>
        </authorList>
    </citation>
    <scope>NUCLEOTIDE SEQUENCE</scope>
</reference>
<proteinExistence type="evidence at transcript level"/>
<reference evidence="2" key="1">
    <citation type="submission" date="2003-11" db="EMBL/GenBank/DDBJ databases">
        <title>Arabidopsis cDNA clones.</title>
        <authorList>
            <person name="Cheuk R."/>
            <person name="Chen H."/>
            <person name="Kim C.J."/>
            <person name="Shinn P."/>
            <person name="Ecker J.R."/>
        </authorList>
    </citation>
    <scope>NUCLEOTIDE SEQUENCE</scope>
</reference>
<name>Q6IDQ5_ARATH</name>
<evidence type="ECO:0000313" key="3">
    <source>
        <dbReference type="EMBL" id="AAU05501.1"/>
    </source>
</evidence>
<dbReference type="EMBL" id="BT010789">
    <property type="protein sequence ID" value="AAR24156.1"/>
    <property type="molecule type" value="mRNA"/>
</dbReference>